<evidence type="ECO:0000313" key="3">
    <source>
        <dbReference type="EMBL" id="PCI78887.1"/>
    </source>
</evidence>
<evidence type="ECO:0000256" key="1">
    <source>
        <dbReference type="SAM" id="Phobius"/>
    </source>
</evidence>
<reference evidence="4" key="1">
    <citation type="submission" date="2017-08" db="EMBL/GenBank/DDBJ databases">
        <title>A dynamic microbial community with high functional redundancy inhabits the cold, oxic subseafloor aquifer.</title>
        <authorList>
            <person name="Tully B.J."/>
            <person name="Wheat C.G."/>
            <person name="Glazer B.T."/>
            <person name="Huber J.A."/>
        </authorList>
    </citation>
    <scope>NUCLEOTIDE SEQUENCE [LARGE SCALE GENOMIC DNA]</scope>
</reference>
<feature type="transmembrane region" description="Helical" evidence="1">
    <location>
        <begin position="32"/>
        <end position="53"/>
    </location>
</feature>
<accession>A0A2A4XA26</accession>
<feature type="domain" description="Sulfatase N-terminal" evidence="2">
    <location>
        <begin position="229"/>
        <end position="508"/>
    </location>
</feature>
<protein>
    <recommendedName>
        <fullName evidence="2">Sulfatase N-terminal domain-containing protein</fullName>
    </recommendedName>
</protein>
<keyword evidence="1" id="KW-0812">Transmembrane</keyword>
<dbReference type="PANTHER" id="PTHR43751:SF3">
    <property type="entry name" value="SULFATASE N-TERMINAL DOMAIN-CONTAINING PROTEIN"/>
    <property type="match status" value="1"/>
</dbReference>
<dbReference type="Proteomes" id="UP000218767">
    <property type="component" value="Unassembled WGS sequence"/>
</dbReference>
<dbReference type="SUPFAM" id="SSF53649">
    <property type="entry name" value="Alkaline phosphatase-like"/>
    <property type="match status" value="1"/>
</dbReference>
<keyword evidence="1" id="KW-0472">Membrane</keyword>
<dbReference type="InterPro" id="IPR000917">
    <property type="entry name" value="Sulfatase_N"/>
</dbReference>
<comment type="caution">
    <text evidence="3">The sequence shown here is derived from an EMBL/GenBank/DDBJ whole genome shotgun (WGS) entry which is preliminary data.</text>
</comment>
<proteinExistence type="predicted"/>
<dbReference type="Gene3D" id="3.40.720.10">
    <property type="entry name" value="Alkaline Phosphatase, subunit A"/>
    <property type="match status" value="1"/>
</dbReference>
<name>A0A2A4XA26_9GAMM</name>
<feature type="transmembrane region" description="Helical" evidence="1">
    <location>
        <begin position="65"/>
        <end position="83"/>
    </location>
</feature>
<gene>
    <name evidence="3" type="ORF">COB20_05985</name>
</gene>
<feature type="transmembrane region" description="Helical" evidence="1">
    <location>
        <begin position="120"/>
        <end position="141"/>
    </location>
</feature>
<organism evidence="3 4">
    <name type="scientific">SAR86 cluster bacterium</name>
    <dbReference type="NCBI Taxonomy" id="2030880"/>
    <lineage>
        <taxon>Bacteria</taxon>
        <taxon>Pseudomonadati</taxon>
        <taxon>Pseudomonadota</taxon>
        <taxon>Gammaproteobacteria</taxon>
        <taxon>SAR86 cluster</taxon>
    </lineage>
</organism>
<keyword evidence="1" id="KW-1133">Transmembrane helix</keyword>
<dbReference type="InterPro" id="IPR017850">
    <property type="entry name" value="Alkaline_phosphatase_core_sf"/>
</dbReference>
<dbReference type="Pfam" id="PF00884">
    <property type="entry name" value="Sulfatase"/>
    <property type="match status" value="1"/>
</dbReference>
<sequence>MRFLKILLAAHIVAGIVFIVAFQLYFQYSATIVALHALLIFVGIAFLLLPCLFLHQRSNHKAMHIYLLTALPTFDFILFLIYSSSVISNLTWSGNITLQLARAYIVDLGVMRETLPALDVYLVALALTYLALFAAYRFLFLRYYDVGGAGGQYAIKLSVYSTLALLATGFLLQISFDEEDPGIWSGEPISNLFLAYIPMFEFDPSLPDIEFVASEAQQSLQRTGSLQKPNIVIIMVDALRADHLKAYGYHRDTSPFLSNLSAAGELISVQSMHSTCSESACGILSLLSGKEYADIRSNSTHIGNILGANGYTSSFIVTGNHAWGGLRSMYDADFFSDGESRERYSINDDAGIIDELGKLNFVASQPNFLYFHLYSAHELGLRHRQFSEFEPHQSSFNPIARLFADEEDLHQQEINNYDNGILQADFFIAQIFAQLEQQGILQNSIVYISSDHGEGFGEHGHYGHTRFLYEEHTRIPLFIYDPLGSQYLNTTYATHIDIAPTILESVGIETTEEMKGLSLLHPAPQNRITRHQTTIASGWKLNLIKRGDNIYKHMWEGRSYAERKQEMLFEIGSDPQERENLIETAQGKAIANLATQEL</sequence>
<evidence type="ECO:0000259" key="2">
    <source>
        <dbReference type="Pfam" id="PF00884"/>
    </source>
</evidence>
<dbReference type="InterPro" id="IPR052701">
    <property type="entry name" value="GAG_Ulvan_Degrading_Sulfatases"/>
</dbReference>
<feature type="transmembrane region" description="Helical" evidence="1">
    <location>
        <begin position="153"/>
        <end position="172"/>
    </location>
</feature>
<evidence type="ECO:0000313" key="4">
    <source>
        <dbReference type="Proteomes" id="UP000218767"/>
    </source>
</evidence>
<feature type="transmembrane region" description="Helical" evidence="1">
    <location>
        <begin position="7"/>
        <end position="26"/>
    </location>
</feature>
<dbReference type="EMBL" id="NVUL01000025">
    <property type="protein sequence ID" value="PCI78887.1"/>
    <property type="molecule type" value="Genomic_DNA"/>
</dbReference>
<dbReference type="AlphaFoldDB" id="A0A2A4XA26"/>
<dbReference type="PANTHER" id="PTHR43751">
    <property type="entry name" value="SULFATASE"/>
    <property type="match status" value="1"/>
</dbReference>